<feature type="transmembrane region" description="Helical" evidence="8">
    <location>
        <begin position="167"/>
        <end position="195"/>
    </location>
</feature>
<evidence type="ECO:0000256" key="2">
    <source>
        <dbReference type="ARBA" id="ARBA00007651"/>
    </source>
</evidence>
<dbReference type="OrthoDB" id="755577at2759"/>
<name>A0A484JZ10_9ASTE</name>
<dbReference type="PANTHER" id="PTHR33573">
    <property type="entry name" value="CASP-LIKE PROTEIN 4A4"/>
    <property type="match status" value="1"/>
</dbReference>
<evidence type="ECO:0000256" key="3">
    <source>
        <dbReference type="ARBA" id="ARBA00011489"/>
    </source>
</evidence>
<feature type="transmembrane region" description="Helical" evidence="8">
    <location>
        <begin position="251"/>
        <end position="272"/>
    </location>
</feature>
<dbReference type="PANTHER" id="PTHR33573:SF30">
    <property type="entry name" value="CASP-LIKE PROTEIN 2C1-RELATED"/>
    <property type="match status" value="1"/>
</dbReference>
<dbReference type="InterPro" id="IPR006702">
    <property type="entry name" value="CASP_dom"/>
</dbReference>
<dbReference type="NCBIfam" id="TIGR01569">
    <property type="entry name" value="A_tha_TIGR01569"/>
    <property type="match status" value="1"/>
</dbReference>
<sequence length="293" mass="32969">MDGNSWHACFSVHLILKSSHSKRDLRNTKEDMRNSSLYFQSHEEDEFKLFDYRLKNGVLQKLKIYDCIPCKDSCFFGKELFWWDGGIIVKKRPPHLKLTPILCHILARELWFQMGFVASDGSRLKIVDCCLRLAAAVLAAAAVGLAVSDRQANSSYGVLLSFAHLGALRYTVAVGVACGGYALFTAVALWVRSLVSKAWFFFLSDQIIAYVTVTSLGALAEIVYLAYNGDEEVTWMEVCTSYGKFCGRLKLVLALLAIVLCCFLSLAVISAFRVFSRYEYPSVHCDEFEKQVK</sequence>
<comment type="similarity">
    <text evidence="2 8">Belongs to the Casparian strip membrane proteins (CASP) family.</text>
</comment>
<evidence type="ECO:0000256" key="5">
    <source>
        <dbReference type="ARBA" id="ARBA00022692"/>
    </source>
</evidence>
<dbReference type="EMBL" id="OOIL02000001">
    <property type="protein sequence ID" value="VFQ58651.1"/>
    <property type="molecule type" value="Genomic_DNA"/>
</dbReference>
<keyword evidence="11" id="KW-1185">Reference proteome</keyword>
<evidence type="ECO:0000256" key="7">
    <source>
        <dbReference type="ARBA" id="ARBA00023136"/>
    </source>
</evidence>
<comment type="caution">
    <text evidence="8">Lacks conserved residue(s) required for the propagation of feature annotation.</text>
</comment>
<evidence type="ECO:0000256" key="6">
    <source>
        <dbReference type="ARBA" id="ARBA00022989"/>
    </source>
</evidence>
<accession>A0A484JZ10</accession>
<dbReference type="Pfam" id="PF04535">
    <property type="entry name" value="CASP_dom"/>
    <property type="match status" value="1"/>
</dbReference>
<keyword evidence="4 8" id="KW-1003">Cell membrane</keyword>
<evidence type="ECO:0000256" key="4">
    <source>
        <dbReference type="ARBA" id="ARBA00022475"/>
    </source>
</evidence>
<evidence type="ECO:0000313" key="10">
    <source>
        <dbReference type="EMBL" id="VFQ58651.1"/>
    </source>
</evidence>
<evidence type="ECO:0000256" key="8">
    <source>
        <dbReference type="RuleBase" id="RU361233"/>
    </source>
</evidence>
<evidence type="ECO:0000259" key="9">
    <source>
        <dbReference type="Pfam" id="PF04535"/>
    </source>
</evidence>
<dbReference type="AlphaFoldDB" id="A0A484JZ10"/>
<keyword evidence="7 8" id="KW-0472">Membrane</keyword>
<keyword evidence="6 8" id="KW-1133">Transmembrane helix</keyword>
<dbReference type="InterPro" id="IPR006459">
    <property type="entry name" value="CASP/CASPL"/>
</dbReference>
<feature type="transmembrane region" description="Helical" evidence="8">
    <location>
        <begin position="207"/>
        <end position="227"/>
    </location>
</feature>
<feature type="domain" description="Casparian strip membrane protein" evidence="9">
    <location>
        <begin position="122"/>
        <end position="257"/>
    </location>
</feature>
<comment type="subunit">
    <text evidence="3 8">Homodimer and heterodimers.</text>
</comment>
<dbReference type="Proteomes" id="UP000595140">
    <property type="component" value="Unassembled WGS sequence"/>
</dbReference>
<evidence type="ECO:0000313" key="11">
    <source>
        <dbReference type="Proteomes" id="UP000595140"/>
    </source>
</evidence>
<keyword evidence="5 8" id="KW-0812">Transmembrane</keyword>
<comment type="subcellular location">
    <subcellularLocation>
        <location evidence="1 8">Cell membrane</location>
        <topology evidence="1 8">Multi-pass membrane protein</topology>
    </subcellularLocation>
</comment>
<proteinExistence type="inferred from homology"/>
<dbReference type="GO" id="GO:0005886">
    <property type="term" value="C:plasma membrane"/>
    <property type="evidence" value="ECO:0007669"/>
    <property type="project" value="UniProtKB-SubCell"/>
</dbReference>
<reference evidence="10 11" key="1">
    <citation type="submission" date="2018-04" db="EMBL/GenBank/DDBJ databases">
        <authorList>
            <person name="Vogel A."/>
        </authorList>
    </citation>
    <scope>NUCLEOTIDE SEQUENCE [LARGE SCALE GENOMIC DNA]</scope>
</reference>
<organism evidence="10 11">
    <name type="scientific">Cuscuta campestris</name>
    <dbReference type="NCBI Taxonomy" id="132261"/>
    <lineage>
        <taxon>Eukaryota</taxon>
        <taxon>Viridiplantae</taxon>
        <taxon>Streptophyta</taxon>
        <taxon>Embryophyta</taxon>
        <taxon>Tracheophyta</taxon>
        <taxon>Spermatophyta</taxon>
        <taxon>Magnoliopsida</taxon>
        <taxon>eudicotyledons</taxon>
        <taxon>Gunneridae</taxon>
        <taxon>Pentapetalae</taxon>
        <taxon>asterids</taxon>
        <taxon>lamiids</taxon>
        <taxon>Solanales</taxon>
        <taxon>Convolvulaceae</taxon>
        <taxon>Cuscuteae</taxon>
        <taxon>Cuscuta</taxon>
        <taxon>Cuscuta subgen. Grammica</taxon>
        <taxon>Cuscuta sect. Cleistogrammica</taxon>
    </lineage>
</organism>
<gene>
    <name evidence="10" type="ORF">CCAM_LOCUS427</name>
</gene>
<evidence type="ECO:0000256" key="1">
    <source>
        <dbReference type="ARBA" id="ARBA00004651"/>
    </source>
</evidence>
<protein>
    <recommendedName>
        <fullName evidence="8">CASP-like protein</fullName>
    </recommendedName>
</protein>